<organism evidence="2 3">
    <name type="scientific">Pseudaeromonas paramecii</name>
    <dbReference type="NCBI Taxonomy" id="2138166"/>
    <lineage>
        <taxon>Bacteria</taxon>
        <taxon>Pseudomonadati</taxon>
        <taxon>Pseudomonadota</taxon>
        <taxon>Gammaproteobacteria</taxon>
        <taxon>Aeromonadales</taxon>
        <taxon>Aeromonadaceae</taxon>
        <taxon>Pseudaeromonas</taxon>
    </lineage>
</organism>
<dbReference type="EMBL" id="BAABFC010000001">
    <property type="protein sequence ID" value="GAA4492712.1"/>
    <property type="molecule type" value="Genomic_DNA"/>
</dbReference>
<protein>
    <submittedName>
        <fullName evidence="2">Molybdopterin-synthase adenylyltransferase MoeB</fullName>
    </submittedName>
</protein>
<keyword evidence="2" id="KW-0548">Nucleotidyltransferase</keyword>
<dbReference type="PANTHER" id="PTHR10953:SF240">
    <property type="entry name" value="SULFUR CARRIER PROTEIN THIS ADENYLYLTRANSFERASE"/>
    <property type="match status" value="1"/>
</dbReference>
<accession>A0ABP8PV14</accession>
<evidence type="ECO:0000259" key="1">
    <source>
        <dbReference type="Pfam" id="PF00899"/>
    </source>
</evidence>
<dbReference type="SUPFAM" id="SSF69572">
    <property type="entry name" value="Activating enzymes of the ubiquitin-like proteins"/>
    <property type="match status" value="1"/>
</dbReference>
<dbReference type="InterPro" id="IPR035985">
    <property type="entry name" value="Ubiquitin-activating_enz"/>
</dbReference>
<name>A0ABP8PV14_9GAMM</name>
<keyword evidence="2" id="KW-0808">Transferase</keyword>
<evidence type="ECO:0000313" key="3">
    <source>
        <dbReference type="Proteomes" id="UP001501321"/>
    </source>
</evidence>
<reference evidence="3" key="1">
    <citation type="journal article" date="2019" name="Int. J. Syst. Evol. Microbiol.">
        <title>The Global Catalogue of Microorganisms (GCM) 10K type strain sequencing project: providing services to taxonomists for standard genome sequencing and annotation.</title>
        <authorList>
            <consortium name="The Broad Institute Genomics Platform"/>
            <consortium name="The Broad Institute Genome Sequencing Center for Infectious Disease"/>
            <person name="Wu L."/>
            <person name="Ma J."/>
        </authorList>
    </citation>
    <scope>NUCLEOTIDE SEQUENCE [LARGE SCALE GENOMIC DNA]</scope>
    <source>
        <strain evidence="3">JCM 32226</strain>
    </source>
</reference>
<comment type="caution">
    <text evidence="2">The sequence shown here is derived from an EMBL/GenBank/DDBJ whole genome shotgun (WGS) entry which is preliminary data.</text>
</comment>
<sequence>MSSAEPFSEANWARYARQLSLPQWGEVAQGRLTCARVLLVGAGGLGSPVALYLAGAGVGQLYLSDGDRVGLSNLHRQILFTQADLNQPKTQAAQRHLARLNPGCRVCPLPAVSPDSLPELLCPQGQPLDLVIDCTDNLASRQAVNAACVAAAVPLLSGAVAGWQGLIALFEPGLRGTQGCYHCLFSAQDEADSCANAGILGPMAGLIASQLALEALRFLADLPSPNTGQVLRHEALSGRWQRFALSRDPGCPVCAASLEEQ</sequence>
<dbReference type="InterPro" id="IPR045886">
    <property type="entry name" value="ThiF/MoeB/HesA"/>
</dbReference>
<dbReference type="Gene3D" id="3.40.50.720">
    <property type="entry name" value="NAD(P)-binding Rossmann-like Domain"/>
    <property type="match status" value="1"/>
</dbReference>
<feature type="domain" description="THIF-type NAD/FAD binding fold" evidence="1">
    <location>
        <begin position="15"/>
        <end position="253"/>
    </location>
</feature>
<dbReference type="GO" id="GO:0016779">
    <property type="term" value="F:nucleotidyltransferase activity"/>
    <property type="evidence" value="ECO:0007669"/>
    <property type="project" value="UniProtKB-KW"/>
</dbReference>
<dbReference type="Pfam" id="PF00899">
    <property type="entry name" value="ThiF"/>
    <property type="match status" value="1"/>
</dbReference>
<dbReference type="PANTHER" id="PTHR10953">
    <property type="entry name" value="UBIQUITIN-ACTIVATING ENZYME E1"/>
    <property type="match status" value="1"/>
</dbReference>
<keyword evidence="3" id="KW-1185">Reference proteome</keyword>
<dbReference type="CDD" id="cd00757">
    <property type="entry name" value="ThiF_MoeB_HesA_family"/>
    <property type="match status" value="1"/>
</dbReference>
<gene>
    <name evidence="2" type="ORF">GCM10023095_01670</name>
</gene>
<dbReference type="InterPro" id="IPR000594">
    <property type="entry name" value="ThiF_NAD_FAD-bd"/>
</dbReference>
<evidence type="ECO:0000313" key="2">
    <source>
        <dbReference type="EMBL" id="GAA4492712.1"/>
    </source>
</evidence>
<proteinExistence type="predicted"/>
<dbReference type="RefSeq" id="WP_345009105.1">
    <property type="nucleotide sequence ID" value="NZ_BAABFC010000001.1"/>
</dbReference>
<dbReference type="Proteomes" id="UP001501321">
    <property type="component" value="Unassembled WGS sequence"/>
</dbReference>